<dbReference type="EMBL" id="CM011683">
    <property type="protein sequence ID" value="TMS13727.1"/>
    <property type="molecule type" value="Genomic_DNA"/>
</dbReference>
<reference evidence="1" key="1">
    <citation type="submission" date="2018-11" db="EMBL/GenBank/DDBJ databases">
        <title>The sequence and de novo assembly of Larimichthys crocea genome using PacBio and Hi-C technologies.</title>
        <authorList>
            <person name="Xu P."/>
            <person name="Chen B."/>
            <person name="Zhou Z."/>
            <person name="Ke Q."/>
            <person name="Wu Y."/>
            <person name="Bai H."/>
            <person name="Pu F."/>
        </authorList>
    </citation>
    <scope>NUCLEOTIDE SEQUENCE</scope>
    <source>
        <tissue evidence="1">Muscle</tissue>
    </source>
</reference>
<gene>
    <name evidence="1" type="ORF">E3U43_022207</name>
</gene>
<comment type="caution">
    <text evidence="1">The sequence shown here is derived from an EMBL/GenBank/DDBJ whole genome shotgun (WGS) entry which is preliminary data.</text>
</comment>
<proteinExistence type="predicted"/>
<organism evidence="1 2">
    <name type="scientific">Larimichthys crocea</name>
    <name type="common">Large yellow croaker</name>
    <name type="synonym">Pseudosciaena crocea</name>
    <dbReference type="NCBI Taxonomy" id="215358"/>
    <lineage>
        <taxon>Eukaryota</taxon>
        <taxon>Metazoa</taxon>
        <taxon>Chordata</taxon>
        <taxon>Craniata</taxon>
        <taxon>Vertebrata</taxon>
        <taxon>Euteleostomi</taxon>
        <taxon>Actinopterygii</taxon>
        <taxon>Neopterygii</taxon>
        <taxon>Teleostei</taxon>
        <taxon>Neoteleostei</taxon>
        <taxon>Acanthomorphata</taxon>
        <taxon>Eupercaria</taxon>
        <taxon>Sciaenidae</taxon>
        <taxon>Larimichthys</taxon>
    </lineage>
</organism>
<evidence type="ECO:0000313" key="1">
    <source>
        <dbReference type="EMBL" id="TMS13727.1"/>
    </source>
</evidence>
<keyword evidence="2" id="KW-1185">Reference proteome</keyword>
<accession>A0ACD3R307</accession>
<sequence>MISGSSDMAGSVLGTAFSLLLLASIIQGQNVFYKEKIEAVVGQDVRLPCIMEKRTGLHIVSIEWSKNNDENTKLAVYSPKFGVYLFRTNVSMQIVDNSTGSYLNLPGVTEWDSGIYYCDLTTFPLGSIRRETELKIKDLMCDVSGTVEVSAGENVTIQCNVFSDAQYRWTKNKELVSESESLELLWVTDADTGVYILTVNTGNRRLRKEFNVTVLSATTTTRTGLATVSPRSNITEEWLD</sequence>
<dbReference type="Proteomes" id="UP000793456">
    <property type="component" value="Chromosome X"/>
</dbReference>
<protein>
    <submittedName>
        <fullName evidence="1">Uncharacterized protein</fullName>
    </submittedName>
</protein>
<name>A0ACD3R307_LARCR</name>
<evidence type="ECO:0000313" key="2">
    <source>
        <dbReference type="Proteomes" id="UP000793456"/>
    </source>
</evidence>